<dbReference type="PANTHER" id="PTHR11040:SF211">
    <property type="entry name" value="ZINC TRANSPORTER ZIP11"/>
    <property type="match status" value="1"/>
</dbReference>
<comment type="caution">
    <text evidence="17">The sequence shown here is derived from an EMBL/GenBank/DDBJ whole genome shotgun (WGS) entry which is preliminary data.</text>
</comment>
<feature type="transmembrane region" description="Helical" evidence="15">
    <location>
        <begin position="73"/>
        <end position="95"/>
    </location>
</feature>
<dbReference type="GO" id="GO:0003735">
    <property type="term" value="F:structural constituent of ribosome"/>
    <property type="evidence" value="ECO:0007669"/>
    <property type="project" value="InterPro"/>
</dbReference>
<evidence type="ECO:0000256" key="13">
    <source>
        <dbReference type="ARBA" id="ARBA00042973"/>
    </source>
</evidence>
<dbReference type="Pfam" id="PF00467">
    <property type="entry name" value="KOW"/>
    <property type="match status" value="1"/>
</dbReference>
<evidence type="ECO:0000313" key="18">
    <source>
        <dbReference type="Proteomes" id="UP000580250"/>
    </source>
</evidence>
<dbReference type="SMART" id="SM00739">
    <property type="entry name" value="KOW"/>
    <property type="match status" value="1"/>
</dbReference>
<feature type="transmembrane region" description="Helical" evidence="15">
    <location>
        <begin position="12"/>
        <end position="33"/>
    </location>
</feature>
<evidence type="ECO:0000256" key="10">
    <source>
        <dbReference type="ARBA" id="ARBA00023274"/>
    </source>
</evidence>
<evidence type="ECO:0000256" key="12">
    <source>
        <dbReference type="ARBA" id="ARBA00042540"/>
    </source>
</evidence>
<keyword evidence="5 15" id="KW-0812">Transmembrane</keyword>
<comment type="subcellular location">
    <subcellularLocation>
        <location evidence="1">Cell membrane</location>
        <topology evidence="1">Multi-pass membrane protein</topology>
    </subcellularLocation>
</comment>
<gene>
    <name evidence="17" type="ORF">MENT_LOCUS2208</name>
</gene>
<evidence type="ECO:0000256" key="2">
    <source>
        <dbReference type="ARBA" id="ARBA00006939"/>
    </source>
</evidence>
<sequence length="647" mass="71758">MIQSYDPIIQSLFASLFTWGVTALGAALVFVLPSDRRRGTTILDVSLGFAGGVMTAASFWSLLAPAIEISEAQLGALAFIPVSVGFAFGAIFVFFSDKMIPSCVGAELSIIEVLSSNKEVIPPGANSNNQTEVLLNSGQGITSNEGGESFFDPRKALRDDNNTNEDNNNKIAVNETTNDRPSTQQSLNNSDLLISWRRILMLIMAVTVHNFPEGLAVGIGFGSIGKTPAATFEKAFNLALGIGLQNFPEGLAVSLPLASFGYSPFRAFLYGQLSGMVEPLAALLGSSAVLLMEAILPYALSFAAGAMIYVVFDSIIPEACSHGNGKMASASAIIGFLVMMCLDVGLKKMFKTTILSAPKRNYVNLDYARHMPKAYVDRMKRHVPTKVYDNRFGAPPVHRWAVPPDDYKPLLKDFDDGSRILQAKRIWETEAFHQRLERETDHKSALLSVKFFRKRRRLVPQMSAEHWTIFPGDQVEVMIGPDRGKKGVVSHVIKEENAVFVEGLHKKLVETVPEEVMKAYELPQTAMFFEQPLFVHKGEVKLIDPNDNESCFAKWMLNEDKTEYIRVSTRTGYQIPLPQAARRTYEYSSPDNYIEVVGKDTPADVALLSTYEPKLSTFEEEIEQEMGLAKRGTKVEKDLERPKTFWY</sequence>
<dbReference type="Gene3D" id="2.30.30.30">
    <property type="match status" value="1"/>
</dbReference>
<keyword evidence="7" id="KW-0689">Ribosomal protein</keyword>
<feature type="domain" description="KOW" evidence="16">
    <location>
        <begin position="468"/>
        <end position="495"/>
    </location>
</feature>
<evidence type="ECO:0000259" key="16">
    <source>
        <dbReference type="SMART" id="SM00739"/>
    </source>
</evidence>
<dbReference type="OrthoDB" id="262547at2759"/>
<accession>A0A6V7TPK3</accession>
<evidence type="ECO:0000256" key="14">
    <source>
        <dbReference type="SAM" id="MobiDB-lite"/>
    </source>
</evidence>
<proteinExistence type="inferred from homology"/>
<keyword evidence="4" id="KW-1003">Cell membrane</keyword>
<dbReference type="Proteomes" id="UP000580250">
    <property type="component" value="Unassembled WGS sequence"/>
</dbReference>
<evidence type="ECO:0000256" key="4">
    <source>
        <dbReference type="ARBA" id="ARBA00022475"/>
    </source>
</evidence>
<evidence type="ECO:0000313" key="17">
    <source>
        <dbReference type="EMBL" id="CAD2128389.1"/>
    </source>
</evidence>
<evidence type="ECO:0000256" key="8">
    <source>
        <dbReference type="ARBA" id="ARBA00022989"/>
    </source>
</evidence>
<keyword evidence="10" id="KW-0687">Ribonucleoprotein</keyword>
<dbReference type="InterPro" id="IPR041988">
    <property type="entry name" value="Ribosomal_uL24_KOW"/>
</dbReference>
<dbReference type="SUPFAM" id="SSF50104">
    <property type="entry name" value="Translation proteins SH3-like domain"/>
    <property type="match status" value="1"/>
</dbReference>
<dbReference type="EMBL" id="CAJEWN010000007">
    <property type="protein sequence ID" value="CAD2128389.1"/>
    <property type="molecule type" value="Genomic_DNA"/>
</dbReference>
<organism evidence="17 18">
    <name type="scientific">Meloidogyne enterolobii</name>
    <name type="common">Root-knot nematode worm</name>
    <name type="synonym">Meloidogyne mayaguensis</name>
    <dbReference type="NCBI Taxonomy" id="390850"/>
    <lineage>
        <taxon>Eukaryota</taxon>
        <taxon>Metazoa</taxon>
        <taxon>Ecdysozoa</taxon>
        <taxon>Nematoda</taxon>
        <taxon>Chromadorea</taxon>
        <taxon>Rhabditida</taxon>
        <taxon>Tylenchina</taxon>
        <taxon>Tylenchomorpha</taxon>
        <taxon>Tylenchoidea</taxon>
        <taxon>Meloidogynidae</taxon>
        <taxon>Meloidogyninae</taxon>
        <taxon>Meloidogyne</taxon>
    </lineage>
</organism>
<feature type="region of interest" description="Disordered" evidence="14">
    <location>
        <begin position="155"/>
        <end position="185"/>
    </location>
</feature>
<evidence type="ECO:0000256" key="11">
    <source>
        <dbReference type="ARBA" id="ARBA00040593"/>
    </source>
</evidence>
<dbReference type="PROSITE" id="PS01108">
    <property type="entry name" value="RIBOSOMAL_L24"/>
    <property type="match status" value="1"/>
</dbReference>
<feature type="compositionally biased region" description="Polar residues" evidence="14">
    <location>
        <begin position="170"/>
        <end position="185"/>
    </location>
</feature>
<dbReference type="InterPro" id="IPR008991">
    <property type="entry name" value="Translation_prot_SH3-like_sf"/>
</dbReference>
<dbReference type="InterPro" id="IPR014722">
    <property type="entry name" value="Rib_uL2_dom2"/>
</dbReference>
<evidence type="ECO:0000256" key="6">
    <source>
        <dbReference type="ARBA" id="ARBA00022833"/>
    </source>
</evidence>
<keyword evidence="6" id="KW-0862">Zinc</keyword>
<evidence type="ECO:0000256" key="1">
    <source>
        <dbReference type="ARBA" id="ARBA00004651"/>
    </source>
</evidence>
<dbReference type="GO" id="GO:1990904">
    <property type="term" value="C:ribonucleoprotein complex"/>
    <property type="evidence" value="ECO:0007669"/>
    <property type="project" value="UniProtKB-KW"/>
</dbReference>
<dbReference type="AlphaFoldDB" id="A0A6V7TPK3"/>
<dbReference type="InterPro" id="IPR003689">
    <property type="entry name" value="ZIP"/>
</dbReference>
<reference evidence="17 18" key="1">
    <citation type="submission" date="2020-08" db="EMBL/GenBank/DDBJ databases">
        <authorList>
            <person name="Koutsovoulos G."/>
            <person name="Danchin GJ E."/>
        </authorList>
    </citation>
    <scope>NUCLEOTIDE SEQUENCE [LARGE SCALE GENOMIC DNA]</scope>
</reference>
<dbReference type="GO" id="GO:0005886">
    <property type="term" value="C:plasma membrane"/>
    <property type="evidence" value="ECO:0007669"/>
    <property type="project" value="UniProtKB-SubCell"/>
</dbReference>
<evidence type="ECO:0000256" key="7">
    <source>
        <dbReference type="ARBA" id="ARBA00022980"/>
    </source>
</evidence>
<protein>
    <recommendedName>
        <fullName evidence="11">Zinc transporter ZIP11</fullName>
    </recommendedName>
    <alternativeName>
        <fullName evidence="12">Solute carrier family 39 member 11</fullName>
    </alternativeName>
    <alternativeName>
        <fullName evidence="13">Zrt- and Irt-like protein 11</fullName>
    </alternativeName>
</protein>
<keyword evidence="9 15" id="KW-0472">Membrane</keyword>
<evidence type="ECO:0000256" key="5">
    <source>
        <dbReference type="ARBA" id="ARBA00022692"/>
    </source>
</evidence>
<name>A0A6V7TPK3_MELEN</name>
<feature type="transmembrane region" description="Helical" evidence="15">
    <location>
        <begin position="295"/>
        <end position="316"/>
    </location>
</feature>
<dbReference type="GO" id="GO:0006412">
    <property type="term" value="P:translation"/>
    <property type="evidence" value="ECO:0007669"/>
    <property type="project" value="InterPro"/>
</dbReference>
<feature type="transmembrane region" description="Helical" evidence="15">
    <location>
        <begin position="328"/>
        <end position="346"/>
    </location>
</feature>
<dbReference type="Pfam" id="PF02535">
    <property type="entry name" value="Zip"/>
    <property type="match status" value="1"/>
</dbReference>
<dbReference type="InterPro" id="IPR005825">
    <property type="entry name" value="Ribosomal_uL24_CS"/>
</dbReference>
<dbReference type="CDD" id="cd06089">
    <property type="entry name" value="KOW_RPL26"/>
    <property type="match status" value="1"/>
</dbReference>
<comment type="similarity">
    <text evidence="3">Belongs to the universal ribosomal protein uL24 family.</text>
</comment>
<dbReference type="InterPro" id="IPR005824">
    <property type="entry name" value="KOW"/>
</dbReference>
<comment type="similarity">
    <text evidence="2">Belongs to the ZIP transporter (TC 2.A.5) family.</text>
</comment>
<evidence type="ECO:0000256" key="9">
    <source>
        <dbReference type="ARBA" id="ARBA00023136"/>
    </source>
</evidence>
<dbReference type="PANTHER" id="PTHR11040">
    <property type="entry name" value="ZINC/IRON TRANSPORTER"/>
    <property type="match status" value="1"/>
</dbReference>
<evidence type="ECO:0000256" key="15">
    <source>
        <dbReference type="SAM" id="Phobius"/>
    </source>
</evidence>
<feature type="transmembrane region" description="Helical" evidence="15">
    <location>
        <begin position="45"/>
        <end position="67"/>
    </location>
</feature>
<dbReference type="GO" id="GO:0005840">
    <property type="term" value="C:ribosome"/>
    <property type="evidence" value="ECO:0007669"/>
    <property type="project" value="UniProtKB-KW"/>
</dbReference>
<dbReference type="GO" id="GO:0003723">
    <property type="term" value="F:RNA binding"/>
    <property type="evidence" value="ECO:0007669"/>
    <property type="project" value="InterPro"/>
</dbReference>
<dbReference type="GO" id="GO:0005385">
    <property type="term" value="F:zinc ion transmembrane transporter activity"/>
    <property type="evidence" value="ECO:0007669"/>
    <property type="project" value="TreeGrafter"/>
</dbReference>
<evidence type="ECO:0000256" key="3">
    <source>
        <dbReference type="ARBA" id="ARBA00010618"/>
    </source>
</evidence>
<keyword evidence="8 15" id="KW-1133">Transmembrane helix</keyword>